<sequence length="64" mass="7051">MYYNSSVFIWICSSLCCYGVLLVAHWFSDKDVAVLKDSNGVTEDEIDCSIDVAVTVELTVGVNI</sequence>
<evidence type="ECO:0008006" key="3">
    <source>
        <dbReference type="Google" id="ProtNLM"/>
    </source>
</evidence>
<evidence type="ECO:0000256" key="1">
    <source>
        <dbReference type="SAM" id="Phobius"/>
    </source>
</evidence>
<feature type="transmembrane region" description="Helical" evidence="1">
    <location>
        <begin position="7"/>
        <end position="27"/>
    </location>
</feature>
<name>A0A396GW84_MEDTR</name>
<keyword evidence="1" id="KW-1133">Transmembrane helix</keyword>
<keyword evidence="1" id="KW-0472">Membrane</keyword>
<evidence type="ECO:0000313" key="2">
    <source>
        <dbReference type="EMBL" id="RHN43754.1"/>
    </source>
</evidence>
<gene>
    <name evidence="2" type="ORF">MtrunA17_Chr8g0391301</name>
</gene>
<dbReference type="EMBL" id="PSQE01000008">
    <property type="protein sequence ID" value="RHN43754.1"/>
    <property type="molecule type" value="Genomic_DNA"/>
</dbReference>
<comment type="caution">
    <text evidence="2">The sequence shown here is derived from an EMBL/GenBank/DDBJ whole genome shotgun (WGS) entry which is preliminary data.</text>
</comment>
<proteinExistence type="predicted"/>
<organism evidence="2">
    <name type="scientific">Medicago truncatula</name>
    <name type="common">Barrel medic</name>
    <name type="synonym">Medicago tribuloides</name>
    <dbReference type="NCBI Taxonomy" id="3880"/>
    <lineage>
        <taxon>Eukaryota</taxon>
        <taxon>Viridiplantae</taxon>
        <taxon>Streptophyta</taxon>
        <taxon>Embryophyta</taxon>
        <taxon>Tracheophyta</taxon>
        <taxon>Spermatophyta</taxon>
        <taxon>Magnoliopsida</taxon>
        <taxon>eudicotyledons</taxon>
        <taxon>Gunneridae</taxon>
        <taxon>Pentapetalae</taxon>
        <taxon>rosids</taxon>
        <taxon>fabids</taxon>
        <taxon>Fabales</taxon>
        <taxon>Fabaceae</taxon>
        <taxon>Papilionoideae</taxon>
        <taxon>50 kb inversion clade</taxon>
        <taxon>NPAAA clade</taxon>
        <taxon>Hologalegina</taxon>
        <taxon>IRL clade</taxon>
        <taxon>Trifolieae</taxon>
        <taxon>Medicago</taxon>
    </lineage>
</organism>
<dbReference type="AlphaFoldDB" id="A0A396GW84"/>
<dbReference type="Gramene" id="rna50376">
    <property type="protein sequence ID" value="RHN43754.1"/>
    <property type="gene ID" value="gene50376"/>
</dbReference>
<reference evidence="2" key="1">
    <citation type="journal article" date="2018" name="Nat. Plants">
        <title>Whole-genome landscape of Medicago truncatula symbiotic genes.</title>
        <authorList>
            <person name="Pecrix Y."/>
            <person name="Gamas P."/>
            <person name="Carrere S."/>
        </authorList>
    </citation>
    <scope>NUCLEOTIDE SEQUENCE</scope>
    <source>
        <tissue evidence="2">Leaves</tissue>
    </source>
</reference>
<protein>
    <recommendedName>
        <fullName evidence="3">Transmembrane protein</fullName>
    </recommendedName>
</protein>
<accession>A0A396GW84</accession>
<keyword evidence="1" id="KW-0812">Transmembrane</keyword>
<dbReference type="Proteomes" id="UP000265566">
    <property type="component" value="Chromosome 8"/>
</dbReference>